<accession>A0A3B0TZU0</accession>
<dbReference type="InterPro" id="IPR022418">
    <property type="entry name" value="Porphobilinogen_deaminase_C"/>
</dbReference>
<dbReference type="SUPFAM" id="SSF69618">
    <property type="entry name" value="HemD-like"/>
    <property type="match status" value="1"/>
</dbReference>
<dbReference type="SUPFAM" id="SSF53850">
    <property type="entry name" value="Periplasmic binding protein-like II"/>
    <property type="match status" value="1"/>
</dbReference>
<dbReference type="AlphaFoldDB" id="A0A3B0TZU0"/>
<gene>
    <name evidence="12" type="ORF">MNBD_BACTEROID01-2954</name>
</gene>
<dbReference type="PANTHER" id="PTHR11557:SF0">
    <property type="entry name" value="PORPHOBILINOGEN DEAMINASE"/>
    <property type="match status" value="1"/>
</dbReference>
<evidence type="ECO:0000256" key="7">
    <source>
        <dbReference type="ARBA" id="ARBA00023244"/>
    </source>
</evidence>
<dbReference type="CDD" id="cd13646">
    <property type="entry name" value="PBP2_EcHMBS_like"/>
    <property type="match status" value="1"/>
</dbReference>
<name>A0A3B0TZU0_9ZZZZ</name>
<evidence type="ECO:0000256" key="4">
    <source>
        <dbReference type="ARBA" id="ARBA00005638"/>
    </source>
</evidence>
<dbReference type="GO" id="GO:0005737">
    <property type="term" value="C:cytoplasm"/>
    <property type="evidence" value="ECO:0007669"/>
    <property type="project" value="TreeGrafter"/>
</dbReference>
<evidence type="ECO:0000256" key="5">
    <source>
        <dbReference type="ARBA" id="ARBA00012655"/>
    </source>
</evidence>
<sequence>MNNIVRIGTRGSKLALYQAYRVQSELEDQFPDKTFEIVIIKTKGDKILDVPLSKIGDKGLFTKELEIALFNNEIDMAVHSLKDLPTIFPDGAKLGAVLKRGNVSDALVSLDNRKLKNLTPDDIIATSSLRRKAQLLKINKDFKIVEIRGNVNTRIRKMQEGYCNVMIMAAAGLQRLGMGEYITEVIDPETMIPACSQGAIAIEVRENDPFIEEVISKINHKETYITTQAERAFLRTLEGGCQIPVGSFSKISGNKFHITGFISSIDGSKFLRDSSSGNINDAVQISTGLANSLNNRGGKEILESIRNINLSVAESNLPLKNRIIISTRAKESTDSLPGILTKEGARVFSFPMIEITSPVLGDVEIRYLKNIGRYNWIFFTSKNGVSHFFKQLIEVGGSTELPGSLKIAVIGEKTSAELDYYGYAPDFISTGNTSSAGLLDSFYEKYNPKNLKILLALGNLADNTLFNRLSDENIVDRVNVYNTIKPGKVDSGILNIIKNDKYDLILFTSPSTFYNFSSYFTKDEMQNMKIASIGQTTTNAISNSGFEPLFTAKKPNIEGLKEAIIEYYNY</sequence>
<dbReference type="InterPro" id="IPR036108">
    <property type="entry name" value="4pyrrol_syn_uPrphyn_synt_sf"/>
</dbReference>
<protein>
    <recommendedName>
        <fullName evidence="5">hydroxymethylbilane synthase</fullName>
        <ecNumber evidence="5">2.5.1.61</ecNumber>
    </recommendedName>
    <alternativeName>
        <fullName evidence="8">Hydroxymethylbilane synthase</fullName>
    </alternativeName>
</protein>
<dbReference type="PRINTS" id="PR00151">
    <property type="entry name" value="PORPHBDMNASE"/>
</dbReference>
<dbReference type="EC" id="2.5.1.61" evidence="5"/>
<dbReference type="Gene3D" id="3.40.190.10">
    <property type="entry name" value="Periplasmic binding protein-like II"/>
    <property type="match status" value="2"/>
</dbReference>
<evidence type="ECO:0000256" key="6">
    <source>
        <dbReference type="ARBA" id="ARBA00022679"/>
    </source>
</evidence>
<dbReference type="GO" id="GO:0006783">
    <property type="term" value="P:heme biosynthetic process"/>
    <property type="evidence" value="ECO:0007669"/>
    <property type="project" value="TreeGrafter"/>
</dbReference>
<proteinExistence type="inferred from homology"/>
<dbReference type="NCBIfam" id="TIGR00212">
    <property type="entry name" value="hemC"/>
    <property type="match status" value="1"/>
</dbReference>
<dbReference type="Gene3D" id="3.40.50.10090">
    <property type="match status" value="2"/>
</dbReference>
<evidence type="ECO:0000313" key="12">
    <source>
        <dbReference type="EMBL" id="VAW24301.1"/>
    </source>
</evidence>
<dbReference type="CDD" id="cd06578">
    <property type="entry name" value="HemD"/>
    <property type="match status" value="1"/>
</dbReference>
<dbReference type="FunFam" id="3.40.190.10:FF:000005">
    <property type="entry name" value="Porphobilinogen deaminase"/>
    <property type="match status" value="1"/>
</dbReference>
<evidence type="ECO:0000256" key="3">
    <source>
        <dbReference type="ARBA" id="ARBA00004735"/>
    </source>
</evidence>
<dbReference type="InterPro" id="IPR000860">
    <property type="entry name" value="HemC"/>
</dbReference>
<organism evidence="12">
    <name type="scientific">hydrothermal vent metagenome</name>
    <dbReference type="NCBI Taxonomy" id="652676"/>
    <lineage>
        <taxon>unclassified sequences</taxon>
        <taxon>metagenomes</taxon>
        <taxon>ecological metagenomes</taxon>
    </lineage>
</organism>
<evidence type="ECO:0000256" key="8">
    <source>
        <dbReference type="ARBA" id="ARBA00033064"/>
    </source>
</evidence>
<feature type="domain" description="Tetrapyrrole biosynthesis uroporphyrinogen III synthase" evidence="10">
    <location>
        <begin position="339"/>
        <end position="560"/>
    </location>
</feature>
<dbReference type="InterPro" id="IPR036803">
    <property type="entry name" value="Porphobilinogen_deaminase_C_sf"/>
</dbReference>
<comment type="cofactor">
    <cofactor evidence="1">
        <name>dipyrromethane</name>
        <dbReference type="ChEBI" id="CHEBI:60342"/>
    </cofactor>
</comment>
<dbReference type="Pfam" id="PF02602">
    <property type="entry name" value="HEM4"/>
    <property type="match status" value="1"/>
</dbReference>
<feature type="domain" description="Porphobilinogen deaminase C-terminal" evidence="11">
    <location>
        <begin position="226"/>
        <end position="293"/>
    </location>
</feature>
<evidence type="ECO:0000259" key="9">
    <source>
        <dbReference type="Pfam" id="PF01379"/>
    </source>
</evidence>
<feature type="domain" description="Porphobilinogen deaminase N-terminal" evidence="9">
    <location>
        <begin position="5"/>
        <end position="211"/>
    </location>
</feature>
<evidence type="ECO:0000259" key="10">
    <source>
        <dbReference type="Pfam" id="PF02602"/>
    </source>
</evidence>
<evidence type="ECO:0000259" key="11">
    <source>
        <dbReference type="Pfam" id="PF03900"/>
    </source>
</evidence>
<dbReference type="Pfam" id="PF03900">
    <property type="entry name" value="Porphobil_deamC"/>
    <property type="match status" value="1"/>
</dbReference>
<dbReference type="GO" id="GO:0004418">
    <property type="term" value="F:hydroxymethylbilane synthase activity"/>
    <property type="evidence" value="ECO:0007669"/>
    <property type="project" value="UniProtKB-EC"/>
</dbReference>
<dbReference type="GO" id="GO:0004852">
    <property type="term" value="F:uroporphyrinogen-III synthase activity"/>
    <property type="evidence" value="ECO:0007669"/>
    <property type="project" value="InterPro"/>
</dbReference>
<comment type="function">
    <text evidence="2">Tetrapolymerization of the monopyrrole PBG into the hydroxymethylbilane pre-uroporphyrinogen in several discrete steps.</text>
</comment>
<keyword evidence="6 12" id="KW-0808">Transferase</keyword>
<dbReference type="InterPro" id="IPR003754">
    <property type="entry name" value="4pyrrol_synth_uPrphyn_synth"/>
</dbReference>
<dbReference type="HAMAP" id="MF_00260">
    <property type="entry name" value="Porphobil_deam"/>
    <property type="match status" value="1"/>
</dbReference>
<dbReference type="SUPFAM" id="SSF54782">
    <property type="entry name" value="Porphobilinogen deaminase (hydroxymethylbilane synthase), C-terminal domain"/>
    <property type="match status" value="1"/>
</dbReference>
<evidence type="ECO:0000256" key="2">
    <source>
        <dbReference type="ARBA" id="ARBA00002869"/>
    </source>
</evidence>
<dbReference type="Gene3D" id="3.30.160.40">
    <property type="entry name" value="Porphobilinogen deaminase, C-terminal domain"/>
    <property type="match status" value="1"/>
</dbReference>
<dbReference type="EMBL" id="UOEP01000209">
    <property type="protein sequence ID" value="VAW24301.1"/>
    <property type="molecule type" value="Genomic_DNA"/>
</dbReference>
<dbReference type="PROSITE" id="PS00533">
    <property type="entry name" value="PORPHOBILINOGEN_DEAM"/>
    <property type="match status" value="1"/>
</dbReference>
<comment type="similarity">
    <text evidence="4">Belongs to the HMBS family.</text>
</comment>
<evidence type="ECO:0000256" key="1">
    <source>
        <dbReference type="ARBA" id="ARBA00001916"/>
    </source>
</evidence>
<dbReference type="FunFam" id="3.40.190.10:FF:000004">
    <property type="entry name" value="Porphobilinogen deaminase"/>
    <property type="match status" value="1"/>
</dbReference>
<dbReference type="InterPro" id="IPR022419">
    <property type="entry name" value="Porphobilin_deaminase_cofac_BS"/>
</dbReference>
<dbReference type="PANTHER" id="PTHR11557">
    <property type="entry name" value="PORPHOBILINOGEN DEAMINASE"/>
    <property type="match status" value="1"/>
</dbReference>
<comment type="pathway">
    <text evidence="3">Porphyrin-containing compound metabolism; protoporphyrin-IX biosynthesis; coproporphyrinogen-III from 5-aminolevulinate: step 2/4.</text>
</comment>
<dbReference type="InterPro" id="IPR022417">
    <property type="entry name" value="Porphobilin_deaminase_N"/>
</dbReference>
<keyword evidence="7" id="KW-0627">Porphyrin biosynthesis</keyword>
<dbReference type="Pfam" id="PF01379">
    <property type="entry name" value="Porphobil_deam"/>
    <property type="match status" value="1"/>
</dbReference>
<reference evidence="12" key="1">
    <citation type="submission" date="2018-06" db="EMBL/GenBank/DDBJ databases">
        <authorList>
            <person name="Zhirakovskaya E."/>
        </authorList>
    </citation>
    <scope>NUCLEOTIDE SEQUENCE</scope>
</reference>